<proteinExistence type="predicted"/>
<sequence>MHHKLSHSRIIKSAICAYDPPANIFSLVNRSKQSFPAHSVNVQHNNFFIDIYLVKSDGTHY</sequence>
<dbReference type="EMBL" id="GBRH01158271">
    <property type="protein sequence ID" value="JAE39625.1"/>
    <property type="molecule type" value="Transcribed_RNA"/>
</dbReference>
<accession>A0A0A9HRA5</accession>
<reference evidence="1" key="1">
    <citation type="submission" date="2014-09" db="EMBL/GenBank/DDBJ databases">
        <authorList>
            <person name="Magalhaes I.L.F."/>
            <person name="Oliveira U."/>
            <person name="Santos F.R."/>
            <person name="Vidigal T.H.D.A."/>
            <person name="Brescovit A.D."/>
            <person name="Santos A.J."/>
        </authorList>
    </citation>
    <scope>NUCLEOTIDE SEQUENCE</scope>
    <source>
        <tissue evidence="1">Shoot tissue taken approximately 20 cm above the soil surface</tissue>
    </source>
</reference>
<reference evidence="1" key="2">
    <citation type="journal article" date="2015" name="Data Brief">
        <title>Shoot transcriptome of the giant reed, Arundo donax.</title>
        <authorList>
            <person name="Barrero R.A."/>
            <person name="Guerrero F.D."/>
            <person name="Moolhuijzen P."/>
            <person name="Goolsby J.A."/>
            <person name="Tidwell J."/>
            <person name="Bellgard S.E."/>
            <person name="Bellgard M.I."/>
        </authorList>
    </citation>
    <scope>NUCLEOTIDE SEQUENCE</scope>
    <source>
        <tissue evidence="1">Shoot tissue taken approximately 20 cm above the soil surface</tissue>
    </source>
</reference>
<evidence type="ECO:0000313" key="1">
    <source>
        <dbReference type="EMBL" id="JAE39625.1"/>
    </source>
</evidence>
<name>A0A0A9HRA5_ARUDO</name>
<organism evidence="1">
    <name type="scientific">Arundo donax</name>
    <name type="common">Giant reed</name>
    <name type="synonym">Donax arundinaceus</name>
    <dbReference type="NCBI Taxonomy" id="35708"/>
    <lineage>
        <taxon>Eukaryota</taxon>
        <taxon>Viridiplantae</taxon>
        <taxon>Streptophyta</taxon>
        <taxon>Embryophyta</taxon>
        <taxon>Tracheophyta</taxon>
        <taxon>Spermatophyta</taxon>
        <taxon>Magnoliopsida</taxon>
        <taxon>Liliopsida</taxon>
        <taxon>Poales</taxon>
        <taxon>Poaceae</taxon>
        <taxon>PACMAD clade</taxon>
        <taxon>Arundinoideae</taxon>
        <taxon>Arundineae</taxon>
        <taxon>Arundo</taxon>
    </lineage>
</organism>
<dbReference type="AlphaFoldDB" id="A0A0A9HRA5"/>
<protein>
    <submittedName>
        <fullName evidence="1">Uncharacterized protein</fullName>
    </submittedName>
</protein>